<dbReference type="PANTHER" id="PTHR33777:SF1">
    <property type="entry name" value="UPF0045 PROTEIN ECM15"/>
    <property type="match status" value="1"/>
</dbReference>
<reference evidence="3 4" key="1">
    <citation type="submission" date="2019-12" db="EMBL/GenBank/DDBJ databases">
        <title>Genome sequenceing of Clostridium bovifaecis.</title>
        <authorList>
            <person name="Yao Y."/>
        </authorList>
    </citation>
    <scope>NUCLEOTIDE SEQUENCE [LARGE SCALE GENOMIC DNA]</scope>
    <source>
        <strain evidence="3 4">BXX</strain>
    </source>
</reference>
<name>A0A6I6ESI6_9CLOT</name>
<dbReference type="InterPro" id="IPR029756">
    <property type="entry name" value="MTH1187/YkoF-like"/>
</dbReference>
<protein>
    <submittedName>
        <fullName evidence="3">Thiamine-binding protein</fullName>
    </submittedName>
</protein>
<dbReference type="PANTHER" id="PTHR33777">
    <property type="entry name" value="UPF0045 PROTEIN ECM15"/>
    <property type="match status" value="1"/>
</dbReference>
<dbReference type="InterPro" id="IPR051614">
    <property type="entry name" value="UPF0045_domain"/>
</dbReference>
<evidence type="ECO:0000259" key="2">
    <source>
        <dbReference type="Pfam" id="PF01910"/>
    </source>
</evidence>
<dbReference type="GO" id="GO:0005829">
    <property type="term" value="C:cytosol"/>
    <property type="evidence" value="ECO:0007669"/>
    <property type="project" value="TreeGrafter"/>
</dbReference>
<accession>A0A6I6ESI6</accession>
<evidence type="ECO:0000313" key="4">
    <source>
        <dbReference type="Proteomes" id="UP000422764"/>
    </source>
</evidence>
<gene>
    <name evidence="3" type="ORF">GOM49_17180</name>
</gene>
<sequence>MKNVNVSIQVLPIVAEERIYSVVDKVIEYIDSCGVKYEVGPMETTMEGELDTLLDIVKRAQDICVEEGAARVISVVKIDYKPEGVTMEEKTYKYRGI</sequence>
<comment type="similarity">
    <text evidence="1">Belongs to the UPF0045 family.</text>
</comment>
<feature type="domain" description="Thiamine-binding protein" evidence="2">
    <location>
        <begin position="6"/>
        <end position="94"/>
    </location>
</feature>
<dbReference type="SUPFAM" id="SSF89957">
    <property type="entry name" value="MTH1187/YkoF-like"/>
    <property type="match status" value="1"/>
</dbReference>
<dbReference type="EMBL" id="CP046522">
    <property type="protein sequence ID" value="QGU96589.1"/>
    <property type="molecule type" value="Genomic_DNA"/>
</dbReference>
<dbReference type="Proteomes" id="UP000422764">
    <property type="component" value="Chromosome"/>
</dbReference>
<proteinExistence type="inferred from homology"/>
<organism evidence="3 4">
    <name type="scientific">Clostridium bovifaecis</name>
    <dbReference type="NCBI Taxonomy" id="2184719"/>
    <lineage>
        <taxon>Bacteria</taxon>
        <taxon>Bacillati</taxon>
        <taxon>Bacillota</taxon>
        <taxon>Clostridia</taxon>
        <taxon>Eubacteriales</taxon>
        <taxon>Clostridiaceae</taxon>
        <taxon>Clostridium</taxon>
    </lineage>
</organism>
<evidence type="ECO:0000313" key="3">
    <source>
        <dbReference type="EMBL" id="QGU96589.1"/>
    </source>
</evidence>
<evidence type="ECO:0000256" key="1">
    <source>
        <dbReference type="ARBA" id="ARBA00010272"/>
    </source>
</evidence>
<dbReference type="Gene3D" id="3.30.70.930">
    <property type="match status" value="1"/>
</dbReference>
<keyword evidence="4" id="KW-1185">Reference proteome</keyword>
<dbReference type="AlphaFoldDB" id="A0A6I6ESI6"/>
<dbReference type="InterPro" id="IPR002767">
    <property type="entry name" value="Thiamine_BP"/>
</dbReference>
<dbReference type="Pfam" id="PF01910">
    <property type="entry name" value="Thiamine_BP"/>
    <property type="match status" value="1"/>
</dbReference>